<gene>
    <name evidence="1" type="ORF">D7V32_04105</name>
</gene>
<keyword evidence="2" id="KW-1185">Reference proteome</keyword>
<dbReference type="InterPro" id="IPR056912">
    <property type="entry name" value="Phage_JBD30_tail_term-like"/>
</dbReference>
<reference evidence="1 2" key="1">
    <citation type="submission" date="2018-09" db="EMBL/GenBank/DDBJ databases">
        <title>The draft genome of Acinetobacter spp. strains.</title>
        <authorList>
            <person name="Qin J."/>
            <person name="Feng Y."/>
            <person name="Zong Z."/>
        </authorList>
    </citation>
    <scope>NUCLEOTIDE SEQUENCE [LARGE SCALE GENOMIC DNA]</scope>
    <source>
        <strain evidence="1 2">WCHAc060012</strain>
    </source>
</reference>
<dbReference type="RefSeq" id="WP_120401647.1">
    <property type="nucleotide sequence ID" value="NZ_RAXV01000006.1"/>
</dbReference>
<evidence type="ECO:0000313" key="2">
    <source>
        <dbReference type="Proteomes" id="UP000282388"/>
    </source>
</evidence>
<dbReference type="AlphaFoldDB" id="A0A3A8EDM3"/>
<accession>A0A3A8EDM3</accession>
<comment type="caution">
    <text evidence="1">The sequence shown here is derived from an EMBL/GenBank/DDBJ whole genome shotgun (WGS) entry which is preliminary data.</text>
</comment>
<dbReference type="OrthoDB" id="6688097at2"/>
<sequence>MSTFFAVRDEIVEKLKEIPDFLKIYTPLNSVQISEMSQVVPSVHVNFARVVKQAEVGRGALNKLGQQWAVTVACRNAKSQLNDGRAVSDEVGLLTEKVIQLLSGWEPDSSTSELRFVSISDGYSAAFAYVTIIFESEKFI</sequence>
<evidence type="ECO:0000313" key="1">
    <source>
        <dbReference type="EMBL" id="RKG32987.1"/>
    </source>
</evidence>
<dbReference type="EMBL" id="RAXV01000006">
    <property type="protein sequence ID" value="RKG32987.1"/>
    <property type="molecule type" value="Genomic_DNA"/>
</dbReference>
<organism evidence="1 2">
    <name type="scientific">Acinetobacter tianfuensis</name>
    <dbReference type="NCBI Taxonomy" id="2419603"/>
    <lineage>
        <taxon>Bacteria</taxon>
        <taxon>Pseudomonadati</taxon>
        <taxon>Pseudomonadota</taxon>
        <taxon>Gammaproteobacteria</taxon>
        <taxon>Moraxellales</taxon>
        <taxon>Moraxellaceae</taxon>
        <taxon>Acinetobacter</taxon>
    </lineage>
</organism>
<protein>
    <submittedName>
        <fullName evidence="1">Uncharacterized protein</fullName>
    </submittedName>
</protein>
<proteinExistence type="predicted"/>
<dbReference type="Proteomes" id="UP000282388">
    <property type="component" value="Unassembled WGS sequence"/>
</dbReference>
<name>A0A3A8EDM3_9GAMM</name>
<dbReference type="Pfam" id="PF23840">
    <property type="entry name" value="Phage_tail_terminator"/>
    <property type="match status" value="1"/>
</dbReference>